<evidence type="ECO:0008006" key="5">
    <source>
        <dbReference type="Google" id="ProtNLM"/>
    </source>
</evidence>
<proteinExistence type="predicted"/>
<accession>A0A844FHG7</accession>
<dbReference type="EMBL" id="VULR01000008">
    <property type="protein sequence ID" value="MSS43507.1"/>
    <property type="molecule type" value="Genomic_DNA"/>
</dbReference>
<evidence type="ECO:0000313" key="4">
    <source>
        <dbReference type="Proteomes" id="UP001108123"/>
    </source>
</evidence>
<reference evidence="2 3" key="1">
    <citation type="submission" date="2019-08" db="EMBL/GenBank/DDBJ databases">
        <title>In-depth cultivation of the pig gut microbiome towards novel bacterial diversity and tailored functional studies.</title>
        <authorList>
            <person name="Wylensek D."/>
            <person name="Hitch T.C.A."/>
            <person name="Clavel T."/>
        </authorList>
    </citation>
    <scope>NUCLEOTIDE SEQUENCE [LARGE SCALE GENOMIC DNA]</scope>
    <source>
        <strain evidence="2 3">Med78-601-WT-4W-RMD-3</strain>
    </source>
</reference>
<comment type="caution">
    <text evidence="2">The sequence shown here is derived from an EMBL/GenBank/DDBJ whole genome shotgun (WGS) entry which is preliminary data.</text>
</comment>
<protein>
    <recommendedName>
        <fullName evidence="5">General stress protein 17M-like domain-containing protein</fullName>
    </recommendedName>
</protein>
<name>A0A844FHG7_9FIRM</name>
<gene>
    <name evidence="2" type="ORF">FYJ27_07170</name>
    <name evidence="1" type="ORF">L0P62_07070</name>
</gene>
<dbReference type="RefSeq" id="WP_154484189.1">
    <property type="nucleotide sequence ID" value="NZ_JAJBNW010000023.1"/>
</dbReference>
<dbReference type="AlphaFoldDB" id="A0A844FHG7"/>
<keyword evidence="4" id="KW-1185">Reference proteome</keyword>
<evidence type="ECO:0000313" key="3">
    <source>
        <dbReference type="Proteomes" id="UP000462760"/>
    </source>
</evidence>
<dbReference type="Proteomes" id="UP001108123">
    <property type="component" value="Unassembled WGS sequence"/>
</dbReference>
<sequence length="107" mass="11833">MEVKGFFENSKSANETVEKLRSEGFEDVHLDNSIHYIRNRNSKTNFSGTNGTNLSSDIILNSEVNNANDSDEMTNIGCSIIVKTNETNSDKAEEIIKDMGGITNKSI</sequence>
<organism evidence="2 3">
    <name type="scientific">Anaerosalibacter bizertensis</name>
    <dbReference type="NCBI Taxonomy" id="932217"/>
    <lineage>
        <taxon>Bacteria</taxon>
        <taxon>Bacillati</taxon>
        <taxon>Bacillota</taxon>
        <taxon>Tissierellia</taxon>
        <taxon>Tissierellales</taxon>
        <taxon>Sporanaerobacteraceae</taxon>
        <taxon>Anaerosalibacter</taxon>
    </lineage>
</organism>
<evidence type="ECO:0000313" key="2">
    <source>
        <dbReference type="EMBL" id="MSS43507.1"/>
    </source>
</evidence>
<evidence type="ECO:0000313" key="1">
    <source>
        <dbReference type="EMBL" id="MCG4565206.1"/>
    </source>
</evidence>
<dbReference type="Proteomes" id="UP000462760">
    <property type="component" value="Unassembled WGS sequence"/>
</dbReference>
<dbReference type="OrthoDB" id="1907002at2"/>
<reference evidence="1" key="2">
    <citation type="submission" date="2022-01" db="EMBL/GenBank/DDBJ databases">
        <title>Collection of gut derived symbiotic bacterial strains cultured from healthy donors.</title>
        <authorList>
            <person name="Lin H."/>
            <person name="Kohout C."/>
            <person name="Waligurski E."/>
            <person name="Pamer E.G."/>
        </authorList>
    </citation>
    <scope>NUCLEOTIDE SEQUENCE</scope>
    <source>
        <strain evidence="1">MSK.14.39</strain>
    </source>
</reference>
<dbReference type="EMBL" id="JAKNID010000023">
    <property type="protein sequence ID" value="MCG4565206.1"/>
    <property type="molecule type" value="Genomic_DNA"/>
</dbReference>